<keyword evidence="3" id="KW-0012">Acyltransferase</keyword>
<protein>
    <submittedName>
        <fullName evidence="4">AAC(3) family N-acetyltransferase</fullName>
    </submittedName>
</protein>
<reference evidence="5" key="1">
    <citation type="journal article" date="2019" name="Int. J. Syst. Evol. Microbiol.">
        <title>The Global Catalogue of Microorganisms (GCM) 10K type strain sequencing project: providing services to taxonomists for standard genome sequencing and annotation.</title>
        <authorList>
            <consortium name="The Broad Institute Genomics Platform"/>
            <consortium name="The Broad Institute Genome Sequencing Center for Infectious Disease"/>
            <person name="Wu L."/>
            <person name="Ma J."/>
        </authorList>
    </citation>
    <scope>NUCLEOTIDE SEQUENCE [LARGE SCALE GENOMIC DNA]</scope>
    <source>
        <strain evidence="5">CGMCC 4.7178</strain>
    </source>
</reference>
<evidence type="ECO:0000256" key="1">
    <source>
        <dbReference type="ARBA" id="ARBA00006383"/>
    </source>
</evidence>
<dbReference type="InterPro" id="IPR028345">
    <property type="entry name" value="Antibiotic_NAT-like"/>
</dbReference>
<dbReference type="EMBL" id="BMMP01000009">
    <property type="protein sequence ID" value="GGO50524.1"/>
    <property type="molecule type" value="Genomic_DNA"/>
</dbReference>
<evidence type="ECO:0000256" key="3">
    <source>
        <dbReference type="ARBA" id="ARBA00023315"/>
    </source>
</evidence>
<evidence type="ECO:0000256" key="2">
    <source>
        <dbReference type="ARBA" id="ARBA00022679"/>
    </source>
</evidence>
<dbReference type="RefSeq" id="WP_229711908.1">
    <property type="nucleotide sequence ID" value="NZ_BMMP01000009.1"/>
</dbReference>
<dbReference type="InterPro" id="IPR003679">
    <property type="entry name" value="Amioglycoside_AcTrfase"/>
</dbReference>
<dbReference type="Proteomes" id="UP000631535">
    <property type="component" value="Unassembled WGS sequence"/>
</dbReference>
<proteinExistence type="inferred from homology"/>
<keyword evidence="5" id="KW-1185">Reference proteome</keyword>
<comment type="similarity">
    <text evidence="1">Belongs to the antibiotic N-acetyltransferase family.</text>
</comment>
<sequence length="260" mass="28014">MADHGTPRTVPEFVSFLAGSGVAAGGTLLVHASLSGIGMTPADVLTALRAVLGAQGTLVVPAFTPENSDTSQAYLERTAHMSPAEREADRAAMKPFDPRTTPCPAMGALAEHVRCAPDAYRSAHPQSSFAAVGARAAQLMDGHDPECHLGERSPLGKLYEEDAQVLLLRADFGQCSAFHLAEYRARPHPPTRSYRCVAGSPGRWVTYRDVVLDDSDFTAIGSRMQGRLVTRRVLRGRPVSLFGLRDAVDHACKDMLAHRR</sequence>
<evidence type="ECO:0000313" key="5">
    <source>
        <dbReference type="Proteomes" id="UP000631535"/>
    </source>
</evidence>
<comment type="caution">
    <text evidence="4">The sequence shown here is derived from an EMBL/GenBank/DDBJ whole genome shotgun (WGS) entry which is preliminary data.</text>
</comment>
<organism evidence="4 5">
    <name type="scientific">Streptomyces daqingensis</name>
    <dbReference type="NCBI Taxonomy" id="1472640"/>
    <lineage>
        <taxon>Bacteria</taxon>
        <taxon>Bacillati</taxon>
        <taxon>Actinomycetota</taxon>
        <taxon>Actinomycetes</taxon>
        <taxon>Kitasatosporales</taxon>
        <taxon>Streptomycetaceae</taxon>
        <taxon>Streptomyces</taxon>
    </lineage>
</organism>
<dbReference type="PANTHER" id="PTHR11104:SF0">
    <property type="entry name" value="SPBETA PROPHAGE-DERIVED AMINOGLYCOSIDE N(3')-ACETYLTRANSFERASE-LIKE PROTEIN YOKD"/>
    <property type="match status" value="1"/>
</dbReference>
<accession>A0ABQ2MEY3</accession>
<keyword evidence="2" id="KW-0808">Transferase</keyword>
<evidence type="ECO:0000313" key="4">
    <source>
        <dbReference type="EMBL" id="GGO50524.1"/>
    </source>
</evidence>
<dbReference type="SUPFAM" id="SSF110710">
    <property type="entry name" value="TTHA0583/YokD-like"/>
    <property type="match status" value="1"/>
</dbReference>
<dbReference type="PANTHER" id="PTHR11104">
    <property type="entry name" value="AMINOGLYCOSIDE N3-ACETYLTRANSFERASE"/>
    <property type="match status" value="1"/>
</dbReference>
<gene>
    <name evidence="4" type="ORF">GCM10012287_30440</name>
</gene>
<dbReference type="Pfam" id="PF02522">
    <property type="entry name" value="Antibiotic_NAT"/>
    <property type="match status" value="1"/>
</dbReference>
<name>A0ABQ2MEY3_9ACTN</name>